<dbReference type="GO" id="GO:0004400">
    <property type="term" value="F:histidinol-phosphate transaminase activity"/>
    <property type="evidence" value="ECO:0007669"/>
    <property type="project" value="UniProtKB-EC"/>
</dbReference>
<dbReference type="Proteomes" id="UP001597472">
    <property type="component" value="Unassembled WGS sequence"/>
</dbReference>
<feature type="domain" description="Aminotransferase class I/classII large" evidence="14">
    <location>
        <begin position="40"/>
        <end position="340"/>
    </location>
</feature>
<keyword evidence="10 12" id="KW-0368">Histidine biosynthesis</keyword>
<comment type="caution">
    <text evidence="15">The sequence shown here is derived from an EMBL/GenBank/DDBJ whole genome shotgun (WGS) entry which is preliminary data.</text>
</comment>
<dbReference type="Gene3D" id="3.40.640.10">
    <property type="entry name" value="Type I PLP-dependent aspartate aminotransferase-like (Major domain)"/>
    <property type="match status" value="1"/>
</dbReference>
<sequence length="346" mass="38496">MMLTQLIRPNIKALQPYTAARDIYNTNQTNYLFLDANENPNNNGLNRYPDPQQTALKQRLAAIKGIQTNALIIGNGSDEILDLLFRVFCEPNKDAVLIVPPTYGMYEVLANINAVNTIKVPLTSTFQLPVSAILAAATTNCKLLFLCSPNNPTANSFQAADVETLLQKFNGIVVIDEAYIDFSDTESWLTRLDDFPNLVVIQTLSKAIGLAGIRVGLGMASAEIIALLNRIKPPYNINQLSQEIALTRLENIPLINSEIEQLKQERKRLIKAFRELKVVVKVHPSDANFLLIEVDNAAKRYQQLLKLGILVRDRSQELGCTNCLRISIGTPSENNQLLAVLRQLAK</sequence>
<keyword evidence="16" id="KW-1185">Reference proteome</keyword>
<keyword evidence="8 12" id="KW-0808">Transferase</keyword>
<dbReference type="CDD" id="cd00609">
    <property type="entry name" value="AAT_like"/>
    <property type="match status" value="1"/>
</dbReference>
<feature type="coiled-coil region" evidence="13">
    <location>
        <begin position="252"/>
        <end position="279"/>
    </location>
</feature>
<evidence type="ECO:0000259" key="14">
    <source>
        <dbReference type="Pfam" id="PF00155"/>
    </source>
</evidence>
<dbReference type="Pfam" id="PF00155">
    <property type="entry name" value="Aminotran_1_2"/>
    <property type="match status" value="1"/>
</dbReference>
<dbReference type="InterPro" id="IPR015424">
    <property type="entry name" value="PyrdxlP-dep_Trfase"/>
</dbReference>
<organism evidence="15 16">
    <name type="scientific">Bizionia sediminis</name>
    <dbReference type="NCBI Taxonomy" id="1737064"/>
    <lineage>
        <taxon>Bacteria</taxon>
        <taxon>Pseudomonadati</taxon>
        <taxon>Bacteroidota</taxon>
        <taxon>Flavobacteriia</taxon>
        <taxon>Flavobacteriales</taxon>
        <taxon>Flavobacteriaceae</taxon>
        <taxon>Bizionia</taxon>
    </lineage>
</organism>
<dbReference type="Gene3D" id="3.90.1150.10">
    <property type="entry name" value="Aspartate Aminotransferase, domain 1"/>
    <property type="match status" value="1"/>
</dbReference>
<name>A0ABW5KPH0_9FLAO</name>
<feature type="modified residue" description="N6-(pyridoxal phosphate)lysine" evidence="12">
    <location>
        <position position="206"/>
    </location>
</feature>
<dbReference type="InterPro" id="IPR015422">
    <property type="entry name" value="PyrdxlP-dep_Trfase_small"/>
</dbReference>
<dbReference type="RefSeq" id="WP_376891858.1">
    <property type="nucleotide sequence ID" value="NZ_JBHULS010000001.1"/>
</dbReference>
<evidence type="ECO:0000313" key="15">
    <source>
        <dbReference type="EMBL" id="MFD2550907.1"/>
    </source>
</evidence>
<dbReference type="EMBL" id="JBHULS010000001">
    <property type="protein sequence ID" value="MFD2550907.1"/>
    <property type="molecule type" value="Genomic_DNA"/>
</dbReference>
<comment type="catalytic activity">
    <reaction evidence="11 12">
        <text>L-histidinol phosphate + 2-oxoglutarate = 3-(imidazol-4-yl)-2-oxopropyl phosphate + L-glutamate</text>
        <dbReference type="Rhea" id="RHEA:23744"/>
        <dbReference type="ChEBI" id="CHEBI:16810"/>
        <dbReference type="ChEBI" id="CHEBI:29985"/>
        <dbReference type="ChEBI" id="CHEBI:57766"/>
        <dbReference type="ChEBI" id="CHEBI:57980"/>
        <dbReference type="EC" id="2.6.1.9"/>
    </reaction>
</comment>
<dbReference type="PANTHER" id="PTHR42885">
    <property type="entry name" value="HISTIDINOL-PHOSPHATE AMINOTRANSFERASE-RELATED"/>
    <property type="match status" value="1"/>
</dbReference>
<evidence type="ECO:0000256" key="10">
    <source>
        <dbReference type="ARBA" id="ARBA00023102"/>
    </source>
</evidence>
<comment type="subunit">
    <text evidence="5 12">Homodimer.</text>
</comment>
<evidence type="ECO:0000256" key="5">
    <source>
        <dbReference type="ARBA" id="ARBA00011738"/>
    </source>
</evidence>
<comment type="similarity">
    <text evidence="4 12">Belongs to the class-II pyridoxal-phosphate-dependent aminotransferase family. Histidinol-phosphate aminotransferase subfamily.</text>
</comment>
<comment type="pathway">
    <text evidence="2 12">Amino-acid biosynthesis; L-histidine biosynthesis; L-histidine from 5-phospho-alpha-D-ribose 1-diphosphate: step 7/9.</text>
</comment>
<keyword evidence="6 12" id="KW-0032">Aminotransferase</keyword>
<gene>
    <name evidence="12 15" type="primary">hisC</name>
    <name evidence="15" type="ORF">ACFSQP_03665</name>
</gene>
<dbReference type="HAMAP" id="MF_01023">
    <property type="entry name" value="HisC_aminotrans_2"/>
    <property type="match status" value="1"/>
</dbReference>
<dbReference type="SUPFAM" id="SSF53383">
    <property type="entry name" value="PLP-dependent transferases"/>
    <property type="match status" value="1"/>
</dbReference>
<dbReference type="NCBIfam" id="TIGR01141">
    <property type="entry name" value="hisC"/>
    <property type="match status" value="1"/>
</dbReference>
<keyword evidence="13" id="KW-0175">Coiled coil</keyword>
<dbReference type="InterPro" id="IPR004839">
    <property type="entry name" value="Aminotransferase_I/II_large"/>
</dbReference>
<evidence type="ECO:0000256" key="12">
    <source>
        <dbReference type="HAMAP-Rule" id="MF_01023"/>
    </source>
</evidence>
<comment type="pathway">
    <text evidence="3">Lipid metabolism.</text>
</comment>
<accession>A0ABW5KPH0</accession>
<evidence type="ECO:0000313" key="16">
    <source>
        <dbReference type="Proteomes" id="UP001597472"/>
    </source>
</evidence>
<evidence type="ECO:0000256" key="8">
    <source>
        <dbReference type="ARBA" id="ARBA00022679"/>
    </source>
</evidence>
<evidence type="ECO:0000256" key="11">
    <source>
        <dbReference type="ARBA" id="ARBA00047481"/>
    </source>
</evidence>
<dbReference type="InterPro" id="IPR005861">
    <property type="entry name" value="HisP_aminotrans"/>
</dbReference>
<evidence type="ECO:0000256" key="3">
    <source>
        <dbReference type="ARBA" id="ARBA00005189"/>
    </source>
</evidence>
<dbReference type="InterPro" id="IPR001917">
    <property type="entry name" value="Aminotrans_II_pyridoxalP_BS"/>
</dbReference>
<dbReference type="PANTHER" id="PTHR42885:SF2">
    <property type="entry name" value="HISTIDINOL-PHOSPHATE AMINOTRANSFERASE"/>
    <property type="match status" value="1"/>
</dbReference>
<dbReference type="EC" id="2.6.1.9" evidence="12"/>
<protein>
    <recommendedName>
        <fullName evidence="12">Histidinol-phosphate aminotransferase</fullName>
        <ecNumber evidence="12">2.6.1.9</ecNumber>
    </recommendedName>
    <alternativeName>
        <fullName evidence="12">Imidazole acetol-phosphate transaminase</fullName>
    </alternativeName>
</protein>
<evidence type="ECO:0000256" key="1">
    <source>
        <dbReference type="ARBA" id="ARBA00001933"/>
    </source>
</evidence>
<evidence type="ECO:0000256" key="13">
    <source>
        <dbReference type="SAM" id="Coils"/>
    </source>
</evidence>
<evidence type="ECO:0000256" key="4">
    <source>
        <dbReference type="ARBA" id="ARBA00007970"/>
    </source>
</evidence>
<evidence type="ECO:0000256" key="6">
    <source>
        <dbReference type="ARBA" id="ARBA00022576"/>
    </source>
</evidence>
<dbReference type="PROSITE" id="PS00599">
    <property type="entry name" value="AA_TRANSFER_CLASS_2"/>
    <property type="match status" value="1"/>
</dbReference>
<keyword evidence="9 12" id="KW-0663">Pyridoxal phosphate</keyword>
<evidence type="ECO:0000256" key="7">
    <source>
        <dbReference type="ARBA" id="ARBA00022605"/>
    </source>
</evidence>
<reference evidence="16" key="1">
    <citation type="journal article" date="2019" name="Int. J. Syst. Evol. Microbiol.">
        <title>The Global Catalogue of Microorganisms (GCM) 10K type strain sequencing project: providing services to taxonomists for standard genome sequencing and annotation.</title>
        <authorList>
            <consortium name="The Broad Institute Genomics Platform"/>
            <consortium name="The Broad Institute Genome Sequencing Center for Infectious Disease"/>
            <person name="Wu L."/>
            <person name="Ma J."/>
        </authorList>
    </citation>
    <scope>NUCLEOTIDE SEQUENCE [LARGE SCALE GENOMIC DNA]</scope>
    <source>
        <strain evidence="16">KCTC 42587</strain>
    </source>
</reference>
<evidence type="ECO:0000256" key="2">
    <source>
        <dbReference type="ARBA" id="ARBA00005011"/>
    </source>
</evidence>
<dbReference type="InterPro" id="IPR015421">
    <property type="entry name" value="PyrdxlP-dep_Trfase_major"/>
</dbReference>
<keyword evidence="7 12" id="KW-0028">Amino-acid biosynthesis</keyword>
<evidence type="ECO:0000256" key="9">
    <source>
        <dbReference type="ARBA" id="ARBA00022898"/>
    </source>
</evidence>
<proteinExistence type="inferred from homology"/>
<comment type="cofactor">
    <cofactor evidence="1 12">
        <name>pyridoxal 5'-phosphate</name>
        <dbReference type="ChEBI" id="CHEBI:597326"/>
    </cofactor>
</comment>